<gene>
    <name evidence="2" type="ORF">BJY01DRAFT_208138</name>
</gene>
<name>A0ABR4KJU1_9EURO</name>
<feature type="domain" description="Glyoxalase-like" evidence="1">
    <location>
        <begin position="8"/>
        <end position="195"/>
    </location>
</feature>
<dbReference type="Pfam" id="PF13468">
    <property type="entry name" value="Glyoxalase_3"/>
    <property type="match status" value="1"/>
</dbReference>
<dbReference type="PANTHER" id="PTHR40265">
    <property type="entry name" value="BLL2707 PROTEIN"/>
    <property type="match status" value="1"/>
</dbReference>
<evidence type="ECO:0000313" key="2">
    <source>
        <dbReference type="EMBL" id="KAL2852546.1"/>
    </source>
</evidence>
<dbReference type="PANTHER" id="PTHR40265:SF1">
    <property type="entry name" value="GLYOXALASE-LIKE DOMAIN-CONTAINING PROTEIN"/>
    <property type="match status" value="1"/>
</dbReference>
<dbReference type="InterPro" id="IPR029068">
    <property type="entry name" value="Glyas_Bleomycin-R_OHBP_Dase"/>
</dbReference>
<proteinExistence type="predicted"/>
<dbReference type="InterPro" id="IPR025870">
    <property type="entry name" value="Glyoxalase-like_dom"/>
</dbReference>
<accession>A0ABR4KJU1</accession>
<protein>
    <recommendedName>
        <fullName evidence="1">Glyoxalase-like domain-containing protein</fullName>
    </recommendedName>
</protein>
<dbReference type="Proteomes" id="UP001610446">
    <property type="component" value="Unassembled WGS sequence"/>
</dbReference>
<sequence length="279" mass="30637">MAFQQVYLDHLLLQFSQEQFETLPTWITDNFTVIDGGVHTGGISRNKLIIFHDGTYLELYNWITKPKDWRAQLPGDFALTTLEPITAESSQERIANALATTPGDGGVGVTYLPPREGGRKNAEGIDVRWEIVKPGYTKTDGTPGDGFYPRGRTDAPFFCHDITPRTRRVTYDLNSVTQHPSGATGIKHIEVLVPNGKLGSYSDVYASIVGAAPDESDGAVEFRLCAPGIHSFTGSLRVREAKTTGDEQFLREKGIGISSLVLRSETGQPISFSIADYLQ</sequence>
<comment type="caution">
    <text evidence="2">The sequence shown here is derived from an EMBL/GenBank/DDBJ whole genome shotgun (WGS) entry which is preliminary data.</text>
</comment>
<dbReference type="EMBL" id="JBFXLU010000024">
    <property type="protein sequence ID" value="KAL2852546.1"/>
    <property type="molecule type" value="Genomic_DNA"/>
</dbReference>
<reference evidence="2 3" key="1">
    <citation type="submission" date="2024-07" db="EMBL/GenBank/DDBJ databases">
        <title>Section-level genome sequencing and comparative genomics of Aspergillus sections Usti and Cavernicolus.</title>
        <authorList>
            <consortium name="Lawrence Berkeley National Laboratory"/>
            <person name="Nybo J.L."/>
            <person name="Vesth T.C."/>
            <person name="Theobald S."/>
            <person name="Frisvad J.C."/>
            <person name="Larsen T.O."/>
            <person name="Kjaerboelling I."/>
            <person name="Rothschild-Mancinelli K."/>
            <person name="Lyhne E.K."/>
            <person name="Kogle M.E."/>
            <person name="Barry K."/>
            <person name="Clum A."/>
            <person name="Na H."/>
            <person name="Ledsgaard L."/>
            <person name="Lin J."/>
            <person name="Lipzen A."/>
            <person name="Kuo A."/>
            <person name="Riley R."/>
            <person name="Mondo S."/>
            <person name="Labutti K."/>
            <person name="Haridas S."/>
            <person name="Pangalinan J."/>
            <person name="Salamov A.A."/>
            <person name="Simmons B.A."/>
            <person name="Magnuson J.K."/>
            <person name="Chen J."/>
            <person name="Drula E."/>
            <person name="Henrissat B."/>
            <person name="Wiebenga A."/>
            <person name="Lubbers R.J."/>
            <person name="Gomes A.C."/>
            <person name="Makela M.R."/>
            <person name="Stajich J."/>
            <person name="Grigoriev I.V."/>
            <person name="Mortensen U.H."/>
            <person name="De Vries R.P."/>
            <person name="Baker S.E."/>
            <person name="Andersen M.R."/>
        </authorList>
    </citation>
    <scope>NUCLEOTIDE SEQUENCE [LARGE SCALE GENOMIC DNA]</scope>
    <source>
        <strain evidence="2 3">CBS 123904</strain>
    </source>
</reference>
<evidence type="ECO:0000313" key="3">
    <source>
        <dbReference type="Proteomes" id="UP001610446"/>
    </source>
</evidence>
<dbReference type="Gene3D" id="3.10.180.10">
    <property type="entry name" value="2,3-Dihydroxybiphenyl 1,2-Dioxygenase, domain 1"/>
    <property type="match status" value="1"/>
</dbReference>
<keyword evidence="3" id="KW-1185">Reference proteome</keyword>
<organism evidence="2 3">
    <name type="scientific">Aspergillus pseudoustus</name>
    <dbReference type="NCBI Taxonomy" id="1810923"/>
    <lineage>
        <taxon>Eukaryota</taxon>
        <taxon>Fungi</taxon>
        <taxon>Dikarya</taxon>
        <taxon>Ascomycota</taxon>
        <taxon>Pezizomycotina</taxon>
        <taxon>Eurotiomycetes</taxon>
        <taxon>Eurotiomycetidae</taxon>
        <taxon>Eurotiales</taxon>
        <taxon>Aspergillaceae</taxon>
        <taxon>Aspergillus</taxon>
        <taxon>Aspergillus subgen. Nidulantes</taxon>
    </lineage>
</organism>
<evidence type="ECO:0000259" key="1">
    <source>
        <dbReference type="Pfam" id="PF13468"/>
    </source>
</evidence>